<sequence length="77" mass="8476">MDLTLDEASDMDLPPPLPFMRRRTQQNRTLQPALSLGHPHAPPLDKQPGPQLAHQPHRRSLRCCSPLSATTASSTVS</sequence>
<evidence type="ECO:0000313" key="2">
    <source>
        <dbReference type="EnsemblPlants" id="AET0Gv20062800.1"/>
    </source>
</evidence>
<dbReference type="Gramene" id="AET7Gv20227200.1">
    <property type="protein sequence ID" value="AET7Gv20227200.1"/>
    <property type="gene ID" value="AET7Gv20227200"/>
</dbReference>
<organism evidence="2 4">
    <name type="scientific">Aegilops tauschii subsp. strangulata</name>
    <name type="common">Goatgrass</name>
    <dbReference type="NCBI Taxonomy" id="200361"/>
    <lineage>
        <taxon>Eukaryota</taxon>
        <taxon>Viridiplantae</taxon>
        <taxon>Streptophyta</taxon>
        <taxon>Embryophyta</taxon>
        <taxon>Tracheophyta</taxon>
        <taxon>Spermatophyta</taxon>
        <taxon>Magnoliopsida</taxon>
        <taxon>Liliopsida</taxon>
        <taxon>Poales</taxon>
        <taxon>Poaceae</taxon>
        <taxon>BOP clade</taxon>
        <taxon>Pooideae</taxon>
        <taxon>Triticodae</taxon>
        <taxon>Triticeae</taxon>
        <taxon>Triticinae</taxon>
        <taxon>Aegilops</taxon>
    </lineage>
</organism>
<dbReference type="Gramene" id="AET7Gv20227000.1">
    <property type="protein sequence ID" value="AET7Gv20227000.1"/>
    <property type="gene ID" value="AET7Gv20227000"/>
</dbReference>
<dbReference type="Gramene" id="AET0Gv20062800.1">
    <property type="protein sequence ID" value="AET0Gv20062800.1"/>
    <property type="gene ID" value="AET0Gv20062800"/>
</dbReference>
<feature type="region of interest" description="Disordered" evidence="1">
    <location>
        <begin position="1"/>
        <end position="77"/>
    </location>
</feature>
<name>A0A452XDR8_AEGTS</name>
<reference evidence="2" key="4">
    <citation type="submission" date="2019-03" db="UniProtKB">
        <authorList>
            <consortium name="EnsemblPlants"/>
        </authorList>
    </citation>
    <scope>IDENTIFICATION</scope>
</reference>
<dbReference type="Proteomes" id="UP000015105">
    <property type="component" value="Chromosome 7D"/>
</dbReference>
<keyword evidence="4" id="KW-1185">Reference proteome</keyword>
<evidence type="ECO:0000313" key="3">
    <source>
        <dbReference type="EnsemblPlants" id="AET7Gv20227000.1"/>
    </source>
</evidence>
<evidence type="ECO:0000256" key="1">
    <source>
        <dbReference type="SAM" id="MobiDB-lite"/>
    </source>
</evidence>
<reference evidence="3" key="5">
    <citation type="journal article" date="2021" name="G3 (Bethesda)">
        <title>Aegilops tauschii genome assembly Aet v5.0 features greater sequence contiguity and improved annotation.</title>
        <authorList>
            <person name="Wang L."/>
            <person name="Zhu T."/>
            <person name="Rodriguez J.C."/>
            <person name="Deal K.R."/>
            <person name="Dubcovsky J."/>
            <person name="McGuire P.E."/>
            <person name="Lux T."/>
            <person name="Spannagl M."/>
            <person name="Mayer K.F.X."/>
            <person name="Baldrich P."/>
            <person name="Meyers B.C."/>
            <person name="Huo N."/>
            <person name="Gu Y.Q."/>
            <person name="Zhou H."/>
            <person name="Devos K.M."/>
            <person name="Bennetzen J.L."/>
            <person name="Unver T."/>
            <person name="Budak H."/>
            <person name="Gulick P.J."/>
            <person name="Galiba G."/>
            <person name="Kalapos B."/>
            <person name="Nelson D.R."/>
            <person name="Li P."/>
            <person name="You F.M."/>
            <person name="Luo M.C."/>
            <person name="Dvorak J."/>
        </authorList>
    </citation>
    <scope>NUCLEOTIDE SEQUENCE [LARGE SCALE GENOMIC DNA]</scope>
    <source>
        <strain evidence="3">cv. AL8/78</strain>
    </source>
</reference>
<dbReference type="EnsemblPlants" id="AET7Gv20227200.1">
    <property type="protein sequence ID" value="AET7Gv20227200.1"/>
    <property type="gene ID" value="AET7Gv20227200"/>
</dbReference>
<dbReference type="EnsemblPlants" id="AET0Gv20062800.1">
    <property type="protein sequence ID" value="AET0Gv20062800.1"/>
    <property type="gene ID" value="AET0Gv20062800"/>
</dbReference>
<protein>
    <submittedName>
        <fullName evidence="2">Uncharacterized protein</fullName>
    </submittedName>
</protein>
<accession>A0A452XDR8</accession>
<dbReference type="AlphaFoldDB" id="A0A452XDR8"/>
<feature type="compositionally biased region" description="Acidic residues" evidence="1">
    <location>
        <begin position="1"/>
        <end position="10"/>
    </location>
</feature>
<reference evidence="4" key="2">
    <citation type="journal article" date="2017" name="Nat. Plants">
        <title>The Aegilops tauschii genome reveals multiple impacts of transposons.</title>
        <authorList>
            <person name="Zhao G."/>
            <person name="Zou C."/>
            <person name="Li K."/>
            <person name="Wang K."/>
            <person name="Li T."/>
            <person name="Gao L."/>
            <person name="Zhang X."/>
            <person name="Wang H."/>
            <person name="Yang Z."/>
            <person name="Liu X."/>
            <person name="Jiang W."/>
            <person name="Mao L."/>
            <person name="Kong X."/>
            <person name="Jiao Y."/>
            <person name="Jia J."/>
        </authorList>
    </citation>
    <scope>NUCLEOTIDE SEQUENCE [LARGE SCALE GENOMIC DNA]</scope>
    <source>
        <strain evidence="4">cv. AL8/78</strain>
    </source>
</reference>
<reference evidence="4" key="1">
    <citation type="journal article" date="2014" name="Science">
        <title>Ancient hybridizations among the ancestral genomes of bread wheat.</title>
        <authorList>
            <consortium name="International Wheat Genome Sequencing Consortium,"/>
            <person name="Marcussen T."/>
            <person name="Sandve S.R."/>
            <person name="Heier L."/>
            <person name="Spannagl M."/>
            <person name="Pfeifer M."/>
            <person name="Jakobsen K.S."/>
            <person name="Wulff B.B."/>
            <person name="Steuernagel B."/>
            <person name="Mayer K.F."/>
            <person name="Olsen O.A."/>
        </authorList>
    </citation>
    <scope>NUCLEOTIDE SEQUENCE [LARGE SCALE GENOMIC DNA]</scope>
    <source>
        <strain evidence="4">cv. AL8/78</strain>
    </source>
</reference>
<dbReference type="EnsemblPlants" id="AET7Gv20227000.1">
    <property type="protein sequence ID" value="AET7Gv20227000.1"/>
    <property type="gene ID" value="AET7Gv20227000"/>
</dbReference>
<proteinExistence type="predicted"/>
<reference evidence="3" key="3">
    <citation type="journal article" date="2017" name="Nature">
        <title>Genome sequence of the progenitor of the wheat D genome Aegilops tauschii.</title>
        <authorList>
            <person name="Luo M.C."/>
            <person name="Gu Y.Q."/>
            <person name="Puiu D."/>
            <person name="Wang H."/>
            <person name="Twardziok S.O."/>
            <person name="Deal K.R."/>
            <person name="Huo N."/>
            <person name="Zhu T."/>
            <person name="Wang L."/>
            <person name="Wang Y."/>
            <person name="McGuire P.E."/>
            <person name="Liu S."/>
            <person name="Long H."/>
            <person name="Ramasamy R.K."/>
            <person name="Rodriguez J.C."/>
            <person name="Van S.L."/>
            <person name="Yuan L."/>
            <person name="Wang Z."/>
            <person name="Xia Z."/>
            <person name="Xiao L."/>
            <person name="Anderson O.D."/>
            <person name="Ouyang S."/>
            <person name="Liang Y."/>
            <person name="Zimin A.V."/>
            <person name="Pertea G."/>
            <person name="Qi P."/>
            <person name="Bennetzen J.L."/>
            <person name="Dai X."/>
            <person name="Dawson M.W."/>
            <person name="Muller H.G."/>
            <person name="Kugler K."/>
            <person name="Rivarola-Duarte L."/>
            <person name="Spannagl M."/>
            <person name="Mayer K.F.X."/>
            <person name="Lu F.H."/>
            <person name="Bevan M.W."/>
            <person name="Leroy P."/>
            <person name="Li P."/>
            <person name="You F.M."/>
            <person name="Sun Q."/>
            <person name="Liu Z."/>
            <person name="Lyons E."/>
            <person name="Wicker T."/>
            <person name="Salzberg S.L."/>
            <person name="Devos K.M."/>
            <person name="Dvorak J."/>
        </authorList>
    </citation>
    <scope>NUCLEOTIDE SEQUENCE [LARGE SCALE GENOMIC DNA]</scope>
    <source>
        <strain evidence="3">cv. AL8/78</strain>
    </source>
</reference>
<feature type="compositionally biased region" description="Polar residues" evidence="1">
    <location>
        <begin position="67"/>
        <end position="77"/>
    </location>
</feature>
<evidence type="ECO:0000313" key="4">
    <source>
        <dbReference type="Proteomes" id="UP000015105"/>
    </source>
</evidence>